<gene>
    <name evidence="3" type="ORF">QDX21_10470</name>
</gene>
<dbReference type="Pfam" id="PF00497">
    <property type="entry name" value="SBP_bac_3"/>
    <property type="match status" value="1"/>
</dbReference>
<name>A0AAJ6DBS3_9MICC</name>
<dbReference type="PANTHER" id="PTHR35936">
    <property type="entry name" value="MEMBRANE-BOUND LYTIC MUREIN TRANSGLYCOSYLASE F"/>
    <property type="match status" value="1"/>
</dbReference>
<dbReference type="EMBL" id="CP122566">
    <property type="protein sequence ID" value="WGH92714.1"/>
    <property type="molecule type" value="Genomic_DNA"/>
</dbReference>
<organism evidence="3 4">
    <name type="scientific">Auritidibacter ignavus</name>
    <dbReference type="NCBI Taxonomy" id="678932"/>
    <lineage>
        <taxon>Bacteria</taxon>
        <taxon>Bacillati</taxon>
        <taxon>Actinomycetota</taxon>
        <taxon>Actinomycetes</taxon>
        <taxon>Micrococcales</taxon>
        <taxon>Micrococcaceae</taxon>
        <taxon>Auritidibacter</taxon>
    </lineage>
</organism>
<keyword evidence="1" id="KW-0732">Signal</keyword>
<dbReference type="GeneID" id="83696246"/>
<reference evidence="3 4" key="1">
    <citation type="submission" date="2023-03" db="EMBL/GenBank/DDBJ databases">
        <title>Complete genome sequences of several Auritidibacter ignavus strains isolated from ear infections.</title>
        <authorList>
            <person name="Baehr T."/>
            <person name="Baumhoegger A.M."/>
        </authorList>
    </citation>
    <scope>NUCLEOTIDE SEQUENCE [LARGE SCALE GENOMIC DNA]</scope>
    <source>
        <strain evidence="3 4">BABAE-6</strain>
    </source>
</reference>
<dbReference type="Gene3D" id="3.40.190.10">
    <property type="entry name" value="Periplasmic binding protein-like II"/>
    <property type="match status" value="2"/>
</dbReference>
<dbReference type="SUPFAM" id="SSF53850">
    <property type="entry name" value="Periplasmic binding protein-like II"/>
    <property type="match status" value="1"/>
</dbReference>
<evidence type="ECO:0000259" key="2">
    <source>
        <dbReference type="SMART" id="SM00062"/>
    </source>
</evidence>
<dbReference type="Proteomes" id="UP001224674">
    <property type="component" value="Chromosome"/>
</dbReference>
<dbReference type="AlphaFoldDB" id="A0AAJ6DBS3"/>
<keyword evidence="4" id="KW-1185">Reference proteome</keyword>
<evidence type="ECO:0000313" key="3">
    <source>
        <dbReference type="EMBL" id="WGH92714.1"/>
    </source>
</evidence>
<dbReference type="RefSeq" id="WP_279674679.1">
    <property type="nucleotide sequence ID" value="NZ_CP122563.1"/>
</dbReference>
<dbReference type="PANTHER" id="PTHR35936:SF17">
    <property type="entry name" value="ARGININE-BINDING EXTRACELLULAR PROTEIN ARTP"/>
    <property type="match status" value="1"/>
</dbReference>
<dbReference type="CDD" id="cd01004">
    <property type="entry name" value="PBP2_MidA_like"/>
    <property type="match status" value="1"/>
</dbReference>
<proteinExistence type="predicted"/>
<protein>
    <submittedName>
        <fullName evidence="3">ABC transporter substrate-binding protein</fullName>
    </submittedName>
</protein>
<sequence length="320" mass="34787">MKNVKTWSLVTVLAGSLLGLNGCGAEALWLIDEETDPAKIDLSDFETTPVPEEEKAKEIIERIEPQEELHAMLPPEYRAGLKWTTSVGYPPMELWASNNEDIIGVDPAMARAMSAALGVEMTLEDQEFNAMIPGLISGRYDVLASSMTDTEERRETTSFVSYVKSGNAFLVEKGNPLNVEVPEDLCGKKVALVDGGSSAAFAEGVSAECESNNEEPYEILRFEQDQTANLALESGRADATVTDLPVALSHASSDNKNFEAVPIDGDEAIWGIGIDNAQTHLAEAIQAAMQYLMNEGYYEEILVAWDVEVMAVDEATLNGE</sequence>
<dbReference type="InterPro" id="IPR001638">
    <property type="entry name" value="Solute-binding_3/MltF_N"/>
</dbReference>
<accession>A0AAJ6DBS3</accession>
<evidence type="ECO:0000256" key="1">
    <source>
        <dbReference type="ARBA" id="ARBA00022729"/>
    </source>
</evidence>
<dbReference type="SMART" id="SM00062">
    <property type="entry name" value="PBPb"/>
    <property type="match status" value="1"/>
</dbReference>
<evidence type="ECO:0000313" key="4">
    <source>
        <dbReference type="Proteomes" id="UP001224674"/>
    </source>
</evidence>
<feature type="domain" description="Solute-binding protein family 3/N-terminal" evidence="2">
    <location>
        <begin position="84"/>
        <end position="309"/>
    </location>
</feature>